<protein>
    <submittedName>
        <fullName evidence="2">Uncharacterized protein</fullName>
    </submittedName>
</protein>
<feature type="compositionally biased region" description="Basic and acidic residues" evidence="1">
    <location>
        <begin position="67"/>
        <end position="79"/>
    </location>
</feature>
<dbReference type="AlphaFoldDB" id="A0A4Y2KZB3"/>
<evidence type="ECO:0000313" key="2">
    <source>
        <dbReference type="EMBL" id="GBN07622.1"/>
    </source>
</evidence>
<sequence length="107" mass="12741">MPNLRERRRTERNLGTGGRRTGGTEILEEGGELGRMEQRRRNRRQPQKPGDGEVGEPKSWRRRRTRRTLEPWREEELGRAKSGRRRWRTLEPAEENKAVEILQEGRN</sequence>
<name>A0A4Y2KZB3_ARAVE</name>
<proteinExistence type="predicted"/>
<accession>A0A4Y2KZB3</accession>
<gene>
    <name evidence="2" type="ORF">AVEN_176489_1</name>
</gene>
<evidence type="ECO:0000313" key="3">
    <source>
        <dbReference type="Proteomes" id="UP000499080"/>
    </source>
</evidence>
<reference evidence="2 3" key="1">
    <citation type="journal article" date="2019" name="Sci. Rep.">
        <title>Orb-weaving spider Araneus ventricosus genome elucidates the spidroin gene catalogue.</title>
        <authorList>
            <person name="Kono N."/>
            <person name="Nakamura H."/>
            <person name="Ohtoshi R."/>
            <person name="Moran D.A.P."/>
            <person name="Shinohara A."/>
            <person name="Yoshida Y."/>
            <person name="Fujiwara M."/>
            <person name="Mori M."/>
            <person name="Tomita M."/>
            <person name="Arakawa K."/>
        </authorList>
    </citation>
    <scope>NUCLEOTIDE SEQUENCE [LARGE SCALE GENOMIC DNA]</scope>
</reference>
<comment type="caution">
    <text evidence="2">The sequence shown here is derived from an EMBL/GenBank/DDBJ whole genome shotgun (WGS) entry which is preliminary data.</text>
</comment>
<feature type="compositionally biased region" description="Basic and acidic residues" evidence="1">
    <location>
        <begin position="1"/>
        <end position="12"/>
    </location>
</feature>
<dbReference type="Proteomes" id="UP000499080">
    <property type="component" value="Unassembled WGS sequence"/>
</dbReference>
<keyword evidence="3" id="KW-1185">Reference proteome</keyword>
<organism evidence="2 3">
    <name type="scientific">Araneus ventricosus</name>
    <name type="common">Orbweaver spider</name>
    <name type="synonym">Epeira ventricosa</name>
    <dbReference type="NCBI Taxonomy" id="182803"/>
    <lineage>
        <taxon>Eukaryota</taxon>
        <taxon>Metazoa</taxon>
        <taxon>Ecdysozoa</taxon>
        <taxon>Arthropoda</taxon>
        <taxon>Chelicerata</taxon>
        <taxon>Arachnida</taxon>
        <taxon>Araneae</taxon>
        <taxon>Araneomorphae</taxon>
        <taxon>Entelegynae</taxon>
        <taxon>Araneoidea</taxon>
        <taxon>Araneidae</taxon>
        <taxon>Araneus</taxon>
    </lineage>
</organism>
<dbReference type="EMBL" id="BGPR01116622">
    <property type="protein sequence ID" value="GBN07622.1"/>
    <property type="molecule type" value="Genomic_DNA"/>
</dbReference>
<feature type="compositionally biased region" description="Basic and acidic residues" evidence="1">
    <location>
        <begin position="88"/>
        <end position="107"/>
    </location>
</feature>
<feature type="region of interest" description="Disordered" evidence="1">
    <location>
        <begin position="1"/>
        <end position="107"/>
    </location>
</feature>
<evidence type="ECO:0000256" key="1">
    <source>
        <dbReference type="SAM" id="MobiDB-lite"/>
    </source>
</evidence>